<dbReference type="AlphaFoldDB" id="A0A7I4YYR0"/>
<evidence type="ECO:0000313" key="2">
    <source>
        <dbReference type="Proteomes" id="UP000025227"/>
    </source>
</evidence>
<sequence length="85" mass="9963">MLFIFFLLPFFLVNAEMNSRVKAAFKQLNRQHNPNINWSDELEQKALEYLDSDHKVMVIKGQKIYPKNNTLELGIKLYKAFGSDV</sequence>
<organism evidence="2 3">
    <name type="scientific">Haemonchus contortus</name>
    <name type="common">Barber pole worm</name>
    <dbReference type="NCBI Taxonomy" id="6289"/>
    <lineage>
        <taxon>Eukaryota</taxon>
        <taxon>Metazoa</taxon>
        <taxon>Ecdysozoa</taxon>
        <taxon>Nematoda</taxon>
        <taxon>Chromadorea</taxon>
        <taxon>Rhabditida</taxon>
        <taxon>Rhabditina</taxon>
        <taxon>Rhabditomorpha</taxon>
        <taxon>Strongyloidea</taxon>
        <taxon>Trichostrongylidae</taxon>
        <taxon>Haemonchus</taxon>
    </lineage>
</organism>
<keyword evidence="1" id="KW-0732">Signal</keyword>
<feature type="chain" id="PRO_5029521232" evidence="1">
    <location>
        <begin position="16"/>
        <end position="85"/>
    </location>
</feature>
<evidence type="ECO:0000313" key="3">
    <source>
        <dbReference type="WBParaSite" id="HCON_00158800-00001"/>
    </source>
</evidence>
<accession>A0A7I4YYR0</accession>
<protein>
    <submittedName>
        <fullName evidence="3">Aminopeptidase</fullName>
    </submittedName>
</protein>
<evidence type="ECO:0000256" key="1">
    <source>
        <dbReference type="SAM" id="SignalP"/>
    </source>
</evidence>
<keyword evidence="2" id="KW-1185">Reference proteome</keyword>
<dbReference type="WBParaSite" id="HCON_00158800-00001">
    <property type="protein sequence ID" value="HCON_00158800-00001"/>
    <property type="gene ID" value="HCON_00158800"/>
</dbReference>
<feature type="signal peptide" evidence="1">
    <location>
        <begin position="1"/>
        <end position="15"/>
    </location>
</feature>
<reference evidence="3" key="1">
    <citation type="submission" date="2020-12" db="UniProtKB">
        <authorList>
            <consortium name="WormBaseParasite"/>
        </authorList>
    </citation>
    <scope>IDENTIFICATION</scope>
    <source>
        <strain evidence="3">MHco3</strain>
    </source>
</reference>
<dbReference type="Proteomes" id="UP000025227">
    <property type="component" value="Unplaced"/>
</dbReference>
<proteinExistence type="predicted"/>
<name>A0A7I4YYR0_HAECO</name>